<feature type="compositionally biased region" description="Low complexity" evidence="1">
    <location>
        <begin position="396"/>
        <end position="410"/>
    </location>
</feature>
<dbReference type="OrthoDB" id="298084at2759"/>
<dbReference type="CDD" id="cd18186">
    <property type="entry name" value="BTB_POZ_ZBTB_KLHL-like"/>
    <property type="match status" value="1"/>
</dbReference>
<proteinExistence type="predicted"/>
<dbReference type="SUPFAM" id="SSF54695">
    <property type="entry name" value="POZ domain"/>
    <property type="match status" value="1"/>
</dbReference>
<dbReference type="PANTHER" id="PTHR45774">
    <property type="entry name" value="BTB/POZ DOMAIN-CONTAINING"/>
    <property type="match status" value="1"/>
</dbReference>
<dbReference type="Pfam" id="PF07707">
    <property type="entry name" value="BACK"/>
    <property type="match status" value="1"/>
</dbReference>
<dbReference type="AlphaFoldDB" id="A0A9N9AYL2"/>
<dbReference type="InterPro" id="IPR011333">
    <property type="entry name" value="SKP1/BTB/POZ_sf"/>
</dbReference>
<comment type="caution">
    <text evidence="3">The sequence shown here is derived from an EMBL/GenBank/DDBJ whole genome shotgun (WGS) entry which is preliminary data.</text>
</comment>
<evidence type="ECO:0000259" key="2">
    <source>
        <dbReference type="PROSITE" id="PS50097"/>
    </source>
</evidence>
<dbReference type="EMBL" id="CAJVPI010000521">
    <property type="protein sequence ID" value="CAG8545429.1"/>
    <property type="molecule type" value="Genomic_DNA"/>
</dbReference>
<dbReference type="PANTHER" id="PTHR45774:SF3">
    <property type="entry name" value="BTB (POZ) DOMAIN-CONTAINING 2B-RELATED"/>
    <property type="match status" value="1"/>
</dbReference>
<keyword evidence="4" id="KW-1185">Reference proteome</keyword>
<dbReference type="Pfam" id="PF00651">
    <property type="entry name" value="BTB"/>
    <property type="match status" value="1"/>
</dbReference>
<evidence type="ECO:0000313" key="3">
    <source>
        <dbReference type="EMBL" id="CAG8545429.1"/>
    </source>
</evidence>
<dbReference type="Gene3D" id="3.30.710.10">
    <property type="entry name" value="Potassium Channel Kv1.1, Chain A"/>
    <property type="match status" value="1"/>
</dbReference>
<name>A0A9N9AYL2_9GLOM</name>
<feature type="region of interest" description="Disordered" evidence="1">
    <location>
        <begin position="375"/>
        <end position="410"/>
    </location>
</feature>
<reference evidence="3" key="1">
    <citation type="submission" date="2021-06" db="EMBL/GenBank/DDBJ databases">
        <authorList>
            <person name="Kallberg Y."/>
            <person name="Tangrot J."/>
            <person name="Rosling A."/>
        </authorList>
    </citation>
    <scope>NUCLEOTIDE SEQUENCE</scope>
    <source>
        <strain evidence="3">BR232B</strain>
    </source>
</reference>
<accession>A0A9N9AYL2</accession>
<dbReference type="InterPro" id="IPR000210">
    <property type="entry name" value="BTB/POZ_dom"/>
</dbReference>
<feature type="domain" description="BTB" evidence="2">
    <location>
        <begin position="23"/>
        <end position="96"/>
    </location>
</feature>
<dbReference type="InterPro" id="IPR011705">
    <property type="entry name" value="BACK"/>
</dbReference>
<dbReference type="Proteomes" id="UP000789739">
    <property type="component" value="Unassembled WGS sequence"/>
</dbReference>
<organism evidence="3 4">
    <name type="scientific">Paraglomus brasilianum</name>
    <dbReference type="NCBI Taxonomy" id="144538"/>
    <lineage>
        <taxon>Eukaryota</taxon>
        <taxon>Fungi</taxon>
        <taxon>Fungi incertae sedis</taxon>
        <taxon>Mucoromycota</taxon>
        <taxon>Glomeromycotina</taxon>
        <taxon>Glomeromycetes</taxon>
        <taxon>Paraglomerales</taxon>
        <taxon>Paraglomeraceae</taxon>
        <taxon>Paraglomus</taxon>
    </lineage>
</organism>
<protein>
    <submittedName>
        <fullName evidence="3">1162_t:CDS:1</fullName>
    </submittedName>
</protein>
<dbReference type="Gene3D" id="1.25.40.420">
    <property type="match status" value="1"/>
</dbReference>
<dbReference type="PROSITE" id="PS50097">
    <property type="entry name" value="BTB"/>
    <property type="match status" value="1"/>
</dbReference>
<evidence type="ECO:0000256" key="1">
    <source>
        <dbReference type="SAM" id="MobiDB-lite"/>
    </source>
</evidence>
<evidence type="ECO:0000313" key="4">
    <source>
        <dbReference type="Proteomes" id="UP000789739"/>
    </source>
</evidence>
<sequence>MSFGFTSTLTADYNRLYATKDDYDVIIDVGEGPDKSECRAHSIILKTRSEYFRIALSSNWAKKEGNYYKYSKPNISSRAFDAVLKYLYVGTIDVSQESPETIFSIILALDEMQLYAPLGVVQKFFVDNYTNWIDKNPVKTLEMASTNDNLSLIKEYIEKIICQEPEKFFESTDFVDVKEHSLIGLLERDDLVMKEVDIWEAIIKWGKSKYDITEDIDSDSIYKETLRTKLEKCINYIRFCRMTSSEYALKVREPYRWLLPHGLDEEIINHFLQARTAAKPILSQPRRRSLNTTFIFGEQISYIYRWIMDQEISAPNALPDFRLIFKADRDGWDTFRQKCQGKERTLVLIKVRDAPIILGGYNPVTWDVEQPTVGGITSATSPDEQRKQAHQRRNVISISSQSQASSSTAAPLPPAGQFFFQQPLRNAGLPRFQPVVRLPPRPPQISSSPVHPQFGRFDFTEYNKTSNSFIFLFQLDSIPQRACIIDSNFAIDPTAASPKFGRSDLRIEGQKVSCLPIDYEPSLSLDGMYDISDYEVHQVQLP</sequence>
<gene>
    <name evidence="3" type="ORF">PBRASI_LOCUS4808</name>
</gene>